<dbReference type="EMBL" id="GIFC01008168">
    <property type="protein sequence ID" value="MXU90251.1"/>
    <property type="molecule type" value="Transcribed_RNA"/>
</dbReference>
<proteinExistence type="predicted"/>
<name>A0A6B0UL08_IXORI</name>
<reference evidence="1" key="1">
    <citation type="submission" date="2019-12" db="EMBL/GenBank/DDBJ databases">
        <title>An insight into the sialome of adult female Ixodes ricinus ticks feeding for 6 days.</title>
        <authorList>
            <person name="Perner J."/>
            <person name="Ribeiro J.M.C."/>
        </authorList>
    </citation>
    <scope>NUCLEOTIDE SEQUENCE</scope>
    <source>
        <strain evidence="1">Semi-engorged</strain>
        <tissue evidence="1">Salivary glands</tissue>
    </source>
</reference>
<organism evidence="1">
    <name type="scientific">Ixodes ricinus</name>
    <name type="common">Common tick</name>
    <name type="synonym">Acarus ricinus</name>
    <dbReference type="NCBI Taxonomy" id="34613"/>
    <lineage>
        <taxon>Eukaryota</taxon>
        <taxon>Metazoa</taxon>
        <taxon>Ecdysozoa</taxon>
        <taxon>Arthropoda</taxon>
        <taxon>Chelicerata</taxon>
        <taxon>Arachnida</taxon>
        <taxon>Acari</taxon>
        <taxon>Parasitiformes</taxon>
        <taxon>Ixodida</taxon>
        <taxon>Ixodoidea</taxon>
        <taxon>Ixodidae</taxon>
        <taxon>Ixodinae</taxon>
        <taxon>Ixodes</taxon>
    </lineage>
</organism>
<evidence type="ECO:0000313" key="1">
    <source>
        <dbReference type="EMBL" id="MXU90251.1"/>
    </source>
</evidence>
<dbReference type="AlphaFoldDB" id="A0A6B0UL08"/>
<protein>
    <submittedName>
        <fullName evidence="1">Uncharacterized protein</fullName>
    </submittedName>
</protein>
<sequence length="113" mass="12985">MKSTTSSAYLIALMTVSSDCLQVVRFKYFLKITMKLSDSFQVSLRSDLCTVCCREDRSTCDINDQSFFLKYRAVWCSFASLDGTLFFNLIPRLLMRHQNIPDNSTGLQWVTIS</sequence>
<accession>A0A6B0UL08</accession>